<keyword evidence="2" id="KW-1185">Reference proteome</keyword>
<dbReference type="RefSeq" id="WP_181755056.1">
    <property type="nucleotide sequence ID" value="NZ_JACEOG010000001.1"/>
</dbReference>
<proteinExistence type="predicted"/>
<accession>A0A838XI37</accession>
<evidence type="ECO:0000313" key="1">
    <source>
        <dbReference type="EMBL" id="MBA4608296.1"/>
    </source>
</evidence>
<sequence>MRWIVATVVATVALVLVVFKVFESGTDASGFCVATVGDRTVEVDLEQAKWASLMAAKAQQRGLPPRATTIAIATAYQESKIRNIDYGDRDSVGLFQQRPSQGWGTVEQILDPQYSITKFYDALEKLDDYESMEITDAAQAVQRSGFPDAYADHEADARVLASSLRGFSPAAFACATDLKAESSTSADLEDYLNAAFGRVRVDTDPSSGQSAIALTGEDVDARGWALAQFLVANSTEFRISEVTFDDMRWEAGQSEPGWEPTEDASRTEVRFVRR</sequence>
<evidence type="ECO:0000313" key="2">
    <source>
        <dbReference type="Proteomes" id="UP000550354"/>
    </source>
</evidence>
<evidence type="ECO:0008006" key="3">
    <source>
        <dbReference type="Google" id="ProtNLM"/>
    </source>
</evidence>
<dbReference type="AlphaFoldDB" id="A0A838XI37"/>
<comment type="caution">
    <text evidence="1">The sequence shown here is derived from an EMBL/GenBank/DDBJ whole genome shotgun (WGS) entry which is preliminary data.</text>
</comment>
<reference evidence="1 2" key="1">
    <citation type="submission" date="2020-07" db="EMBL/GenBank/DDBJ databases">
        <title>Draft genome and description of Aeromicrobium phoceense strain Marseille-Q0843 isolated from healthy skin swab.</title>
        <authorList>
            <person name="Boxberger M."/>
            <person name="La Scola B."/>
        </authorList>
    </citation>
    <scope>NUCLEOTIDE SEQUENCE [LARGE SCALE GENOMIC DNA]</scope>
    <source>
        <strain evidence="1 2">Marseille-Q0843</strain>
    </source>
</reference>
<dbReference type="Proteomes" id="UP000550354">
    <property type="component" value="Unassembled WGS sequence"/>
</dbReference>
<dbReference type="EMBL" id="JACEOG010000001">
    <property type="protein sequence ID" value="MBA4608296.1"/>
    <property type="molecule type" value="Genomic_DNA"/>
</dbReference>
<protein>
    <recommendedName>
        <fullName evidence="3">Heavy metal transporter</fullName>
    </recommendedName>
</protein>
<gene>
    <name evidence="1" type="ORF">H1W00_07380</name>
</gene>
<organism evidence="1 2">
    <name type="scientific">Aeromicrobium phoceense</name>
    <dbReference type="NCBI Taxonomy" id="2754045"/>
    <lineage>
        <taxon>Bacteria</taxon>
        <taxon>Bacillati</taxon>
        <taxon>Actinomycetota</taxon>
        <taxon>Actinomycetes</taxon>
        <taxon>Propionibacteriales</taxon>
        <taxon>Nocardioidaceae</taxon>
        <taxon>Aeromicrobium</taxon>
    </lineage>
</organism>
<name>A0A838XI37_9ACTN</name>